<evidence type="ECO:0000313" key="3">
    <source>
        <dbReference type="EMBL" id="VFU51636.1"/>
    </source>
</evidence>
<evidence type="ECO:0000256" key="2">
    <source>
        <dbReference type="SAM" id="SignalP"/>
    </source>
</evidence>
<accession>A0A6N2MGF3</accession>
<dbReference type="EMBL" id="CAADRP010001763">
    <property type="protein sequence ID" value="VFU51636.1"/>
    <property type="molecule type" value="Genomic_DNA"/>
</dbReference>
<protein>
    <submittedName>
        <fullName evidence="3">Uncharacterized protein</fullName>
    </submittedName>
</protein>
<reference evidence="3" key="1">
    <citation type="submission" date="2019-03" db="EMBL/GenBank/DDBJ databases">
        <authorList>
            <person name="Mank J."/>
            <person name="Almeida P."/>
        </authorList>
    </citation>
    <scope>NUCLEOTIDE SEQUENCE</scope>
    <source>
        <strain evidence="3">78183</strain>
    </source>
</reference>
<dbReference type="AlphaFoldDB" id="A0A6N2MGF3"/>
<evidence type="ECO:0000256" key="1">
    <source>
        <dbReference type="SAM" id="MobiDB-lite"/>
    </source>
</evidence>
<feature type="region of interest" description="Disordered" evidence="1">
    <location>
        <begin position="41"/>
        <end position="96"/>
    </location>
</feature>
<name>A0A6N2MGF3_SALVM</name>
<feature type="compositionally biased region" description="Pro residues" evidence="1">
    <location>
        <begin position="53"/>
        <end position="86"/>
    </location>
</feature>
<proteinExistence type="predicted"/>
<organism evidence="3">
    <name type="scientific">Salix viminalis</name>
    <name type="common">Common osier</name>
    <name type="synonym">Basket willow</name>
    <dbReference type="NCBI Taxonomy" id="40686"/>
    <lineage>
        <taxon>Eukaryota</taxon>
        <taxon>Viridiplantae</taxon>
        <taxon>Streptophyta</taxon>
        <taxon>Embryophyta</taxon>
        <taxon>Tracheophyta</taxon>
        <taxon>Spermatophyta</taxon>
        <taxon>Magnoliopsida</taxon>
        <taxon>eudicotyledons</taxon>
        <taxon>Gunneridae</taxon>
        <taxon>Pentapetalae</taxon>
        <taxon>rosids</taxon>
        <taxon>fabids</taxon>
        <taxon>Malpighiales</taxon>
        <taxon>Salicaceae</taxon>
        <taxon>Saliceae</taxon>
        <taxon>Salix</taxon>
    </lineage>
</organism>
<feature type="chain" id="PRO_5027086005" evidence="2">
    <location>
        <begin position="26"/>
        <end position="96"/>
    </location>
</feature>
<keyword evidence="2" id="KW-0732">Signal</keyword>
<sequence>MERLFKRVAVCALLVAFIMLSMSSGRLVAEAINPGFLLPQGSPIHHQRRSLRPIPPRIRSPMPRPMPHWLPPRLPRPRPPPSPPRPVFKRCPTCRV</sequence>
<gene>
    <name evidence="3" type="ORF">SVIM_LOCUS349975</name>
</gene>
<feature type="signal peptide" evidence="2">
    <location>
        <begin position="1"/>
        <end position="25"/>
    </location>
</feature>